<evidence type="ECO:0000256" key="1">
    <source>
        <dbReference type="SAM" id="MobiDB-lite"/>
    </source>
</evidence>
<evidence type="ECO:0000313" key="3">
    <source>
        <dbReference type="Proteomes" id="UP000800235"/>
    </source>
</evidence>
<sequence length="221" mass="25437">MRFEGATGPPSQIRDFLKCCPLLQEVELFWLDWVSVSPEGRSYAQAVTKDFLSNAIIPDLKAFKLRNVWASYHDFLTFLGTHATHLIELTLRHVKFGDIRIWPTLFQALADGLDLRRVTVSEITNYEMVAVWEGPLIMEGDVKAKLQQAADTMCFMSRQEWYAEKMKRLGNEGYTTTEDVLGDEDMEEEVSEEEVSEEEVSEEEVSGRRTDRRIIVRGMDC</sequence>
<proteinExistence type="predicted"/>
<protein>
    <submittedName>
        <fullName evidence="2">Uncharacterized protein</fullName>
    </submittedName>
</protein>
<keyword evidence="3" id="KW-1185">Reference proteome</keyword>
<dbReference type="AlphaFoldDB" id="A0A9P4TSB0"/>
<organism evidence="2 3">
    <name type="scientific">Tothia fuscella</name>
    <dbReference type="NCBI Taxonomy" id="1048955"/>
    <lineage>
        <taxon>Eukaryota</taxon>
        <taxon>Fungi</taxon>
        <taxon>Dikarya</taxon>
        <taxon>Ascomycota</taxon>
        <taxon>Pezizomycotina</taxon>
        <taxon>Dothideomycetes</taxon>
        <taxon>Pleosporomycetidae</taxon>
        <taxon>Venturiales</taxon>
        <taxon>Cylindrosympodiaceae</taxon>
        <taxon>Tothia</taxon>
    </lineage>
</organism>
<reference evidence="2" key="1">
    <citation type="journal article" date="2020" name="Stud. Mycol.">
        <title>101 Dothideomycetes genomes: a test case for predicting lifestyles and emergence of pathogens.</title>
        <authorList>
            <person name="Haridas S."/>
            <person name="Albert R."/>
            <person name="Binder M."/>
            <person name="Bloem J."/>
            <person name="Labutti K."/>
            <person name="Salamov A."/>
            <person name="Andreopoulos B."/>
            <person name="Baker S."/>
            <person name="Barry K."/>
            <person name="Bills G."/>
            <person name="Bluhm B."/>
            <person name="Cannon C."/>
            <person name="Castanera R."/>
            <person name="Culley D."/>
            <person name="Daum C."/>
            <person name="Ezra D."/>
            <person name="Gonzalez J."/>
            <person name="Henrissat B."/>
            <person name="Kuo A."/>
            <person name="Liang C."/>
            <person name="Lipzen A."/>
            <person name="Lutzoni F."/>
            <person name="Magnuson J."/>
            <person name="Mondo S."/>
            <person name="Nolan M."/>
            <person name="Ohm R."/>
            <person name="Pangilinan J."/>
            <person name="Park H.-J."/>
            <person name="Ramirez L."/>
            <person name="Alfaro M."/>
            <person name="Sun H."/>
            <person name="Tritt A."/>
            <person name="Yoshinaga Y."/>
            <person name="Zwiers L.-H."/>
            <person name="Turgeon B."/>
            <person name="Goodwin S."/>
            <person name="Spatafora J."/>
            <person name="Crous P."/>
            <person name="Grigoriev I."/>
        </authorList>
    </citation>
    <scope>NUCLEOTIDE SEQUENCE</scope>
    <source>
        <strain evidence="2">CBS 130266</strain>
    </source>
</reference>
<accession>A0A9P4TSB0</accession>
<name>A0A9P4TSB0_9PEZI</name>
<feature type="compositionally biased region" description="Acidic residues" evidence="1">
    <location>
        <begin position="180"/>
        <end position="204"/>
    </location>
</feature>
<feature type="region of interest" description="Disordered" evidence="1">
    <location>
        <begin position="176"/>
        <end position="208"/>
    </location>
</feature>
<dbReference type="EMBL" id="MU007135">
    <property type="protein sequence ID" value="KAF2417688.1"/>
    <property type="molecule type" value="Genomic_DNA"/>
</dbReference>
<gene>
    <name evidence="2" type="ORF">EJ08DRAFT_703323</name>
</gene>
<dbReference type="Proteomes" id="UP000800235">
    <property type="component" value="Unassembled WGS sequence"/>
</dbReference>
<evidence type="ECO:0000313" key="2">
    <source>
        <dbReference type="EMBL" id="KAF2417688.1"/>
    </source>
</evidence>
<comment type="caution">
    <text evidence="2">The sequence shown here is derived from an EMBL/GenBank/DDBJ whole genome shotgun (WGS) entry which is preliminary data.</text>
</comment>